<dbReference type="OrthoDB" id="10021523at2759"/>
<dbReference type="InterPro" id="IPR036404">
    <property type="entry name" value="Jacalin-like_lectin_dom_sf"/>
</dbReference>
<dbReference type="Proteomes" id="UP000663852">
    <property type="component" value="Unassembled WGS sequence"/>
</dbReference>
<feature type="domain" description="Jacalin-type lectin" evidence="1">
    <location>
        <begin position="7"/>
        <end position="168"/>
    </location>
</feature>
<dbReference type="AlphaFoldDB" id="A0A815WA69"/>
<organism evidence="2 3">
    <name type="scientific">Adineta ricciae</name>
    <name type="common">Rotifer</name>
    <dbReference type="NCBI Taxonomy" id="249248"/>
    <lineage>
        <taxon>Eukaryota</taxon>
        <taxon>Metazoa</taxon>
        <taxon>Spiralia</taxon>
        <taxon>Gnathifera</taxon>
        <taxon>Rotifera</taxon>
        <taxon>Eurotatoria</taxon>
        <taxon>Bdelloidea</taxon>
        <taxon>Adinetida</taxon>
        <taxon>Adinetidae</taxon>
        <taxon>Adineta</taxon>
    </lineage>
</organism>
<protein>
    <recommendedName>
        <fullName evidence="1">Jacalin-type lectin domain-containing protein</fullName>
    </recommendedName>
</protein>
<dbReference type="SUPFAM" id="SSF51101">
    <property type="entry name" value="Mannose-binding lectins"/>
    <property type="match status" value="1"/>
</dbReference>
<accession>A0A815WA69</accession>
<name>A0A815WA69_ADIRI</name>
<evidence type="ECO:0000313" key="2">
    <source>
        <dbReference type="EMBL" id="CAF1542667.1"/>
    </source>
</evidence>
<evidence type="ECO:0000313" key="3">
    <source>
        <dbReference type="Proteomes" id="UP000663852"/>
    </source>
</evidence>
<proteinExistence type="predicted"/>
<dbReference type="InterPro" id="IPR001229">
    <property type="entry name" value="Jacalin-like_lectin_dom"/>
</dbReference>
<evidence type="ECO:0000259" key="1">
    <source>
        <dbReference type="Pfam" id="PF01419"/>
    </source>
</evidence>
<dbReference type="EMBL" id="CAJNOJ010001105">
    <property type="protein sequence ID" value="CAF1542667.1"/>
    <property type="molecule type" value="Genomic_DNA"/>
</dbReference>
<comment type="caution">
    <text evidence="2">The sequence shown here is derived from an EMBL/GenBank/DDBJ whole genome shotgun (WGS) entry which is preliminary data.</text>
</comment>
<gene>
    <name evidence="2" type="ORF">EDS130_LOCUS45435</name>
</gene>
<sequence length="185" mass="21269">MLIDGKRFGGDGGTSFDDAKDLSLTVTGPNRHYCVQIELHWDRGYDKKLTSICFQYETSSNKYNRSGKHRGRDGGSVDSLDLNQDIFILKKDDHIEKIDVYVGKRQRYEWIQNTIPIITAIQFFTVKGEASDIFGSTENAEKTTEHYPGYIFAYAKGRSGLWIDRLQFVWISTQDKKSSDQIVFF</sequence>
<dbReference type="Pfam" id="PF01419">
    <property type="entry name" value="Jacalin"/>
    <property type="match status" value="1"/>
</dbReference>
<reference evidence="2" key="1">
    <citation type="submission" date="2021-02" db="EMBL/GenBank/DDBJ databases">
        <authorList>
            <person name="Nowell W R."/>
        </authorList>
    </citation>
    <scope>NUCLEOTIDE SEQUENCE</scope>
</reference>
<dbReference type="Gene3D" id="2.100.10.30">
    <property type="entry name" value="Jacalin-like lectin domain"/>
    <property type="match status" value="1"/>
</dbReference>